<reference evidence="2 3" key="1">
    <citation type="submission" date="2019-08" db="EMBL/GenBank/DDBJ databases">
        <title>Gluconobacter frateurii HD924 genome.</title>
        <authorList>
            <person name="Liu Y."/>
            <person name="Zhang P."/>
        </authorList>
    </citation>
    <scope>NUCLEOTIDE SEQUENCE [LARGE SCALE GENOMIC DNA]</scope>
    <source>
        <strain evidence="2 3">HD924</strain>
    </source>
</reference>
<protein>
    <recommendedName>
        <fullName evidence="1">TonB C-terminal domain-containing protein</fullName>
    </recommendedName>
</protein>
<dbReference type="Proteomes" id="UP000323560">
    <property type="component" value="Chromosome"/>
</dbReference>
<proteinExistence type="predicted"/>
<dbReference type="EMBL" id="CP043043">
    <property type="protein sequence ID" value="QEH97534.1"/>
    <property type="molecule type" value="Genomic_DNA"/>
</dbReference>
<dbReference type="GO" id="GO:0055085">
    <property type="term" value="P:transmembrane transport"/>
    <property type="evidence" value="ECO:0007669"/>
    <property type="project" value="InterPro"/>
</dbReference>
<dbReference type="Gene3D" id="3.30.1150.10">
    <property type="match status" value="1"/>
</dbReference>
<gene>
    <name evidence="2" type="ORF">FXF46_01255</name>
</gene>
<feature type="domain" description="TonB C-terminal" evidence="1">
    <location>
        <begin position="6"/>
        <end position="64"/>
    </location>
</feature>
<dbReference type="InterPro" id="IPR037682">
    <property type="entry name" value="TonB_C"/>
</dbReference>
<evidence type="ECO:0000259" key="1">
    <source>
        <dbReference type="Pfam" id="PF03544"/>
    </source>
</evidence>
<name>A0AAP9JJN1_GLUTH</name>
<organism evidence="2 3">
    <name type="scientific">Gluconobacter thailandicus</name>
    <dbReference type="NCBI Taxonomy" id="257438"/>
    <lineage>
        <taxon>Bacteria</taxon>
        <taxon>Pseudomonadati</taxon>
        <taxon>Pseudomonadota</taxon>
        <taxon>Alphaproteobacteria</taxon>
        <taxon>Acetobacterales</taxon>
        <taxon>Acetobacteraceae</taxon>
        <taxon>Gluconobacter</taxon>
    </lineage>
</organism>
<dbReference type="Pfam" id="PF03544">
    <property type="entry name" value="TonB_C"/>
    <property type="match status" value="1"/>
</dbReference>
<dbReference type="AlphaFoldDB" id="A0AAP9JJN1"/>
<evidence type="ECO:0000313" key="2">
    <source>
        <dbReference type="EMBL" id="QEH97534.1"/>
    </source>
</evidence>
<evidence type="ECO:0000313" key="3">
    <source>
        <dbReference type="Proteomes" id="UP000323560"/>
    </source>
</evidence>
<accession>A0AAP9JJN1</accession>
<dbReference type="KEGG" id="gti:FXF46_01255"/>
<sequence>MLIDAFERSETAKTEVSCDISKADVPSNCHIAKSNNPHFNASAIEFVQRMHYVLVRRNGRNIAVPNHVEHVDSTL</sequence>